<dbReference type="KEGG" id="mps:MPTP_0558"/>
<accession>F3Y953</accession>
<reference evidence="1 2" key="1">
    <citation type="journal article" date="2011" name="J. Bacteriol.">
        <title>Complete genome sequence of Melissococcus plutonius ATCC 35311.</title>
        <authorList>
            <person name="Okumura K."/>
            <person name="Arai R."/>
            <person name="Okura M."/>
            <person name="Kirikae T."/>
            <person name="Takamatsu D."/>
            <person name="Osaki M."/>
            <person name="Miyoshi-Akiyama T."/>
        </authorList>
    </citation>
    <scope>NUCLEOTIDE SEQUENCE [LARGE SCALE GENOMIC DNA]</scope>
    <source>
        <strain evidence="2">ATCC 35311 / CIP 104052 / LMG 20360 / NCIMB 702443</strain>
    </source>
</reference>
<organism evidence="1 2">
    <name type="scientific">Melissococcus plutonius (strain ATCC 35311 / DSM 29964 / CIP 104052 / LMG 20360 / NCIMB 702443)</name>
    <dbReference type="NCBI Taxonomy" id="940190"/>
    <lineage>
        <taxon>Bacteria</taxon>
        <taxon>Bacillati</taxon>
        <taxon>Bacillota</taxon>
        <taxon>Bacilli</taxon>
        <taxon>Lactobacillales</taxon>
        <taxon>Enterococcaceae</taxon>
        <taxon>Melissococcus</taxon>
    </lineage>
</organism>
<protein>
    <submittedName>
        <fullName evidence="1">Uncharacterized protein</fullName>
    </submittedName>
</protein>
<dbReference type="AlphaFoldDB" id="F3Y953"/>
<sequence length="41" mass="4869">MMGQTFSTKTHSLYPILLFIITNKQFCKRLTYLSGNSWKNR</sequence>
<reference key="2">
    <citation type="submission" date="2011-04" db="EMBL/GenBank/DDBJ databases">
        <title>Whole genome sequence of Melissococcus plutonius ATCC 35311.</title>
        <authorList>
            <person name="Okumura K."/>
            <person name="Arai R."/>
            <person name="Osaki M."/>
            <person name="Okura M."/>
            <person name="Kirikae T."/>
            <person name="Takamatsu D."/>
            <person name="Akiyama T."/>
        </authorList>
    </citation>
    <scope>NUCLEOTIDE SEQUENCE</scope>
    <source>
        <strain>ATCC 35311</strain>
    </source>
</reference>
<keyword evidence="2" id="KW-1185">Reference proteome</keyword>
<evidence type="ECO:0000313" key="1">
    <source>
        <dbReference type="EMBL" id="BAK21031.1"/>
    </source>
</evidence>
<name>F3Y953_MELPT</name>
<proteinExistence type="predicted"/>
<gene>
    <name evidence="1" type="ordered locus">MPTP_0558</name>
</gene>
<dbReference type="STRING" id="940190.MPTP_0558"/>
<dbReference type="HOGENOM" id="CLU_3292213_0_0_9"/>
<dbReference type="Proteomes" id="UP000008456">
    <property type="component" value="Chromosome"/>
</dbReference>
<evidence type="ECO:0000313" key="2">
    <source>
        <dbReference type="Proteomes" id="UP000008456"/>
    </source>
</evidence>
<dbReference type="EMBL" id="AP012200">
    <property type="protein sequence ID" value="BAK21031.1"/>
    <property type="molecule type" value="Genomic_DNA"/>
</dbReference>